<dbReference type="EC" id="2.7.13.3" evidence="2"/>
<dbReference type="InterPro" id="IPR036890">
    <property type="entry name" value="HATPase_C_sf"/>
</dbReference>
<dbReference type="InterPro" id="IPR001610">
    <property type="entry name" value="PAC"/>
</dbReference>
<keyword evidence="5 11" id="KW-0418">Kinase</keyword>
<dbReference type="SUPFAM" id="SSF47384">
    <property type="entry name" value="Homodimeric domain of signal transducing histidine kinase"/>
    <property type="match status" value="1"/>
</dbReference>
<dbReference type="FunFam" id="3.30.450.20:FF:000099">
    <property type="entry name" value="Sensory box sensor histidine kinase"/>
    <property type="match status" value="2"/>
</dbReference>
<feature type="domain" description="PAC" evidence="10">
    <location>
        <begin position="99"/>
        <end position="151"/>
    </location>
</feature>
<evidence type="ECO:0000313" key="11">
    <source>
        <dbReference type="EMBL" id="TWT91103.1"/>
    </source>
</evidence>
<evidence type="ECO:0000259" key="8">
    <source>
        <dbReference type="PROSITE" id="PS50110"/>
    </source>
</evidence>
<comment type="catalytic activity">
    <reaction evidence="1">
        <text>ATP + protein L-histidine = ADP + protein N-phospho-L-histidine.</text>
        <dbReference type="EC" id="2.7.13.3"/>
    </reaction>
</comment>
<dbReference type="SMART" id="SM00387">
    <property type="entry name" value="HATPase_c"/>
    <property type="match status" value="1"/>
</dbReference>
<dbReference type="Gene3D" id="3.40.50.2300">
    <property type="match status" value="1"/>
</dbReference>
<dbReference type="FunFam" id="3.30.565.10:FF:000006">
    <property type="entry name" value="Sensor histidine kinase WalK"/>
    <property type="match status" value="1"/>
</dbReference>
<feature type="domain" description="PAC" evidence="10">
    <location>
        <begin position="481"/>
        <end position="533"/>
    </location>
</feature>
<dbReference type="Proteomes" id="UP000315440">
    <property type="component" value="Unassembled WGS sequence"/>
</dbReference>
<dbReference type="SMART" id="SM00388">
    <property type="entry name" value="HisKA"/>
    <property type="match status" value="1"/>
</dbReference>
<dbReference type="InterPro" id="IPR011006">
    <property type="entry name" value="CheY-like_superfamily"/>
</dbReference>
<dbReference type="InterPro" id="IPR000700">
    <property type="entry name" value="PAS-assoc_C"/>
</dbReference>
<dbReference type="Pfam" id="PF00072">
    <property type="entry name" value="Response_reg"/>
    <property type="match status" value="1"/>
</dbReference>
<dbReference type="PROSITE" id="PS50110">
    <property type="entry name" value="RESPONSE_REGULATORY"/>
    <property type="match status" value="1"/>
</dbReference>
<feature type="domain" description="PAS" evidence="9">
    <location>
        <begin position="408"/>
        <end position="478"/>
    </location>
</feature>
<evidence type="ECO:0000256" key="1">
    <source>
        <dbReference type="ARBA" id="ARBA00000085"/>
    </source>
</evidence>
<dbReference type="InterPro" id="IPR052162">
    <property type="entry name" value="Sensor_kinase/Photoreceptor"/>
</dbReference>
<proteinExistence type="predicted"/>
<dbReference type="PANTHER" id="PTHR43304:SF1">
    <property type="entry name" value="PAC DOMAIN-CONTAINING PROTEIN"/>
    <property type="match status" value="1"/>
</dbReference>
<dbReference type="InterPro" id="IPR004358">
    <property type="entry name" value="Sig_transdc_His_kin-like_C"/>
</dbReference>
<evidence type="ECO:0000259" key="9">
    <source>
        <dbReference type="PROSITE" id="PS50112"/>
    </source>
</evidence>
<dbReference type="PRINTS" id="PR00344">
    <property type="entry name" value="BCTRLSENSOR"/>
</dbReference>
<dbReference type="PROSITE" id="PS50112">
    <property type="entry name" value="PAS"/>
    <property type="match status" value="4"/>
</dbReference>
<dbReference type="Gene3D" id="2.10.70.100">
    <property type="match status" value="1"/>
</dbReference>
<feature type="domain" description="PAS" evidence="9">
    <location>
        <begin position="279"/>
        <end position="351"/>
    </location>
</feature>
<dbReference type="RefSeq" id="WP_146398543.1">
    <property type="nucleotide sequence ID" value="NZ_SJPQ01000001.1"/>
</dbReference>
<evidence type="ECO:0000256" key="6">
    <source>
        <dbReference type="PROSITE-ProRule" id="PRU00169"/>
    </source>
</evidence>
<dbReference type="InterPro" id="IPR013656">
    <property type="entry name" value="PAS_4"/>
</dbReference>
<keyword evidence="12" id="KW-1185">Reference proteome</keyword>
<feature type="domain" description="Histidine kinase" evidence="7">
    <location>
        <begin position="544"/>
        <end position="759"/>
    </location>
</feature>
<dbReference type="InterPro" id="IPR005467">
    <property type="entry name" value="His_kinase_dom"/>
</dbReference>
<feature type="domain" description="PAC" evidence="10">
    <location>
        <begin position="226"/>
        <end position="278"/>
    </location>
</feature>
<dbReference type="NCBIfam" id="TIGR00229">
    <property type="entry name" value="sensory_box"/>
    <property type="match status" value="4"/>
</dbReference>
<feature type="modified residue" description="4-aspartylphosphate" evidence="6">
    <location>
        <position position="828"/>
    </location>
</feature>
<protein>
    <recommendedName>
        <fullName evidence="2">histidine kinase</fullName>
        <ecNumber evidence="2">2.7.13.3</ecNumber>
    </recommendedName>
</protein>
<evidence type="ECO:0000259" key="7">
    <source>
        <dbReference type="PROSITE" id="PS50109"/>
    </source>
</evidence>
<name>A0A5C5ZXU6_9BACT</name>
<dbReference type="SMART" id="SM00086">
    <property type="entry name" value="PAC"/>
    <property type="match status" value="4"/>
</dbReference>
<dbReference type="Pfam" id="PF08447">
    <property type="entry name" value="PAS_3"/>
    <property type="match status" value="3"/>
</dbReference>
<dbReference type="InterPro" id="IPR013655">
    <property type="entry name" value="PAS_fold_3"/>
</dbReference>
<evidence type="ECO:0000256" key="5">
    <source>
        <dbReference type="ARBA" id="ARBA00022777"/>
    </source>
</evidence>
<dbReference type="InterPro" id="IPR035965">
    <property type="entry name" value="PAS-like_dom_sf"/>
</dbReference>
<dbReference type="SMART" id="SM00448">
    <property type="entry name" value="REC"/>
    <property type="match status" value="1"/>
</dbReference>
<dbReference type="SMART" id="SM00091">
    <property type="entry name" value="PAS"/>
    <property type="match status" value="4"/>
</dbReference>
<evidence type="ECO:0000313" key="12">
    <source>
        <dbReference type="Proteomes" id="UP000315440"/>
    </source>
</evidence>
<evidence type="ECO:0000256" key="3">
    <source>
        <dbReference type="ARBA" id="ARBA00022553"/>
    </source>
</evidence>
<dbReference type="GO" id="GO:0000155">
    <property type="term" value="F:phosphorelay sensor kinase activity"/>
    <property type="evidence" value="ECO:0007669"/>
    <property type="project" value="InterPro"/>
</dbReference>
<comment type="caution">
    <text evidence="11">The sequence shown here is derived from an EMBL/GenBank/DDBJ whole genome shotgun (WGS) entry which is preliminary data.</text>
</comment>
<dbReference type="Pfam" id="PF02518">
    <property type="entry name" value="HATPase_c"/>
    <property type="match status" value="1"/>
</dbReference>
<dbReference type="EMBL" id="SJPQ01000001">
    <property type="protein sequence ID" value="TWT91103.1"/>
    <property type="molecule type" value="Genomic_DNA"/>
</dbReference>
<dbReference type="CDD" id="cd17580">
    <property type="entry name" value="REC_2_DhkD-like"/>
    <property type="match status" value="1"/>
</dbReference>
<dbReference type="PROSITE" id="PS50109">
    <property type="entry name" value="HIS_KIN"/>
    <property type="match status" value="1"/>
</dbReference>
<accession>A0A5C5ZXU6</accession>
<dbReference type="InterPro" id="IPR003661">
    <property type="entry name" value="HisK_dim/P_dom"/>
</dbReference>
<dbReference type="CDD" id="cd00075">
    <property type="entry name" value="HATPase"/>
    <property type="match status" value="1"/>
</dbReference>
<organism evidence="11 12">
    <name type="scientific">Pseudobythopirellula maris</name>
    <dbReference type="NCBI Taxonomy" id="2527991"/>
    <lineage>
        <taxon>Bacteria</taxon>
        <taxon>Pseudomonadati</taxon>
        <taxon>Planctomycetota</taxon>
        <taxon>Planctomycetia</taxon>
        <taxon>Pirellulales</taxon>
        <taxon>Lacipirellulaceae</taxon>
        <taxon>Pseudobythopirellula</taxon>
    </lineage>
</organism>
<dbReference type="Pfam" id="PF00512">
    <property type="entry name" value="HisKA"/>
    <property type="match status" value="1"/>
</dbReference>
<dbReference type="InterPro" id="IPR003594">
    <property type="entry name" value="HATPase_dom"/>
</dbReference>
<dbReference type="AlphaFoldDB" id="A0A5C5ZXU6"/>
<dbReference type="SUPFAM" id="SSF52172">
    <property type="entry name" value="CheY-like"/>
    <property type="match status" value="1"/>
</dbReference>
<keyword evidence="3 6" id="KW-0597">Phosphoprotein</keyword>
<feature type="domain" description="PAS" evidence="9">
    <location>
        <begin position="152"/>
        <end position="222"/>
    </location>
</feature>
<dbReference type="Pfam" id="PF08448">
    <property type="entry name" value="PAS_4"/>
    <property type="match status" value="1"/>
</dbReference>
<dbReference type="CDD" id="cd00130">
    <property type="entry name" value="PAS"/>
    <property type="match status" value="4"/>
</dbReference>
<dbReference type="Gene3D" id="1.10.287.130">
    <property type="match status" value="1"/>
</dbReference>
<dbReference type="CDD" id="cd00082">
    <property type="entry name" value="HisKA"/>
    <property type="match status" value="1"/>
</dbReference>
<dbReference type="OrthoDB" id="3272385at2"/>
<evidence type="ECO:0000256" key="4">
    <source>
        <dbReference type="ARBA" id="ARBA00022679"/>
    </source>
</evidence>
<evidence type="ECO:0000256" key="2">
    <source>
        <dbReference type="ARBA" id="ARBA00012438"/>
    </source>
</evidence>
<dbReference type="InterPro" id="IPR001789">
    <property type="entry name" value="Sig_transdc_resp-reg_receiver"/>
</dbReference>
<dbReference type="PANTHER" id="PTHR43304">
    <property type="entry name" value="PHYTOCHROME-LIKE PROTEIN CPH1"/>
    <property type="match status" value="1"/>
</dbReference>
<keyword evidence="4 11" id="KW-0808">Transferase</keyword>
<gene>
    <name evidence="11" type="primary">luxQ_6</name>
    <name evidence="11" type="ORF">Mal64_15020</name>
</gene>
<dbReference type="PROSITE" id="PS50113">
    <property type="entry name" value="PAC"/>
    <property type="match status" value="4"/>
</dbReference>
<feature type="domain" description="PAS" evidence="9">
    <location>
        <begin position="26"/>
        <end position="96"/>
    </location>
</feature>
<reference evidence="11 12" key="1">
    <citation type="submission" date="2019-02" db="EMBL/GenBank/DDBJ databases">
        <title>Deep-cultivation of Planctomycetes and their phenomic and genomic characterization uncovers novel biology.</title>
        <authorList>
            <person name="Wiegand S."/>
            <person name="Jogler M."/>
            <person name="Boedeker C."/>
            <person name="Pinto D."/>
            <person name="Vollmers J."/>
            <person name="Rivas-Marin E."/>
            <person name="Kohn T."/>
            <person name="Peeters S.H."/>
            <person name="Heuer A."/>
            <person name="Rast P."/>
            <person name="Oberbeckmann S."/>
            <person name="Bunk B."/>
            <person name="Jeske O."/>
            <person name="Meyerdierks A."/>
            <person name="Storesund J.E."/>
            <person name="Kallscheuer N."/>
            <person name="Luecker S."/>
            <person name="Lage O.M."/>
            <person name="Pohl T."/>
            <person name="Merkel B.J."/>
            <person name="Hornburger P."/>
            <person name="Mueller R.-W."/>
            <person name="Bruemmer F."/>
            <person name="Labrenz M."/>
            <person name="Spormann A.M."/>
            <person name="Op Den Camp H."/>
            <person name="Overmann J."/>
            <person name="Amann R."/>
            <person name="Jetten M.S.M."/>
            <person name="Mascher T."/>
            <person name="Medema M.H."/>
            <person name="Devos D.P."/>
            <person name="Kaster A.-K."/>
            <person name="Ovreas L."/>
            <person name="Rohde M."/>
            <person name="Galperin M.Y."/>
            <person name="Jogler C."/>
        </authorList>
    </citation>
    <scope>NUCLEOTIDE SEQUENCE [LARGE SCALE GENOMIC DNA]</scope>
    <source>
        <strain evidence="11 12">Mal64</strain>
    </source>
</reference>
<dbReference type="InterPro" id="IPR000014">
    <property type="entry name" value="PAS"/>
</dbReference>
<dbReference type="InterPro" id="IPR036097">
    <property type="entry name" value="HisK_dim/P_sf"/>
</dbReference>
<sequence>MHHDRTEAQRAAPQPTDSVAFDIVDPDERFRALTDCTPVMMWICGVNGRATWFNRAWLEFTGAPLEEQLGDRWTELIHTDDRGRTLTEYESSFHARRRFSLECRLRRHDGEYAWVLVSGAPLYATSGSFAGYTGSCVDVTERRRSELALQSSQQQLRAMFNQAAVGMAIVDLRGRFEEVNQRLAETLGYAAEELAKLSIEEVTHPDHRQLTRDNMRRLLSGEMTSYQQEKRYLRRDGSDVLCLKTVSLLLDERGKPQRFIAVVEDISDRRLAERRMRENEHRLRLALRASGSGVFDWDLEVGKIIWSPELEELYGLEEGDFEGDIDGWRRRVVPEDAERVTKQIEDDMAAGLDECSYEFRAVLPDGRRRWLAGEAAFYYDDAGKPLRMIGVNLDVDERKRFAEALRESEERFRMLADNMAQFAWVADAQGWIFWYNQRWYDYTGTTLEEMQGWGWRDVHHPDYIEGVVERLQYSWDTGEPWEDTFPLRGKDGEYRWFLSRALPIRDASGRILRWFGTNTDITDQRQAEEALKEADRRKDEFLAMLAHELRNPLAPIRSGLDLMALEGQGAGDLVSLMQGQVGHLVRLVDDLLDVSRIMRGKIELRREPVELGALMRSTAEAVRPLLETREHELVVATPDDDVWLDADPVRIAQVIENLLNNAAKYTPNGGRIELVAEADESRATVAVRDNGVGIDRELLPNVFELFTQASRSLDRSQGGLGIGLTVVERLVHLHGGRISVHSDGVGRGSVFTVRLPRAEAPAPASPGTVEEKRVRPLRILVVDDNASAAYMLRRLLAKLGDHRIETAADGPAALEAAAEQRPELVFLDIGLPGMDGYEVARRLRAAPGTRSAWIVALTGYGQADDRRKSAEAGFDHHLVKPADIEDLERLLADLA</sequence>
<dbReference type="Gene3D" id="3.30.450.20">
    <property type="entry name" value="PAS domain"/>
    <property type="match status" value="4"/>
</dbReference>
<feature type="domain" description="Response regulatory" evidence="8">
    <location>
        <begin position="778"/>
        <end position="895"/>
    </location>
</feature>
<dbReference type="Gene3D" id="3.30.565.10">
    <property type="entry name" value="Histidine kinase-like ATPase, C-terminal domain"/>
    <property type="match status" value="1"/>
</dbReference>
<feature type="domain" description="PAC" evidence="10">
    <location>
        <begin position="355"/>
        <end position="407"/>
    </location>
</feature>
<evidence type="ECO:0000259" key="10">
    <source>
        <dbReference type="PROSITE" id="PS50113"/>
    </source>
</evidence>
<dbReference type="SUPFAM" id="SSF55874">
    <property type="entry name" value="ATPase domain of HSP90 chaperone/DNA topoisomerase II/histidine kinase"/>
    <property type="match status" value="1"/>
</dbReference>
<dbReference type="SUPFAM" id="SSF55785">
    <property type="entry name" value="PYP-like sensor domain (PAS domain)"/>
    <property type="match status" value="4"/>
</dbReference>